<dbReference type="AlphaFoldDB" id="A0A146LSF9"/>
<sequence length="247" mass="27240">MDVDTLTVLSLEALWKFQFPQTLLLTLLCDDVLPFLRHPNSKIRRNAVVCCGALLLRDAAILLPSPSSSAPASSPLPSSSHIPPHRGIFSPPVYRQTTQIHTILHKRSRDRGWWSFLDSQVPLQAPKLLRCLADFIHLDKALGAAALRAVWDHRIATPSLHSAFRGPVYILQKPIVSNGDGIPLRRQGARYSLLPSATPSTSARLSALAAVVRQPTTLCDTTTAHQQHHTPQTKLADGMWQEIAVEQ</sequence>
<accession>A0A146LSF9</accession>
<evidence type="ECO:0000313" key="2">
    <source>
        <dbReference type="EMBL" id="JAQ13850.1"/>
    </source>
</evidence>
<gene>
    <name evidence="2" type="ORF">g.39828</name>
    <name evidence="1" type="ORF">g.39840</name>
</gene>
<dbReference type="EMBL" id="GDHC01004779">
    <property type="protein sequence ID" value="JAQ13850.1"/>
    <property type="molecule type" value="Transcribed_RNA"/>
</dbReference>
<evidence type="ECO:0000313" key="1">
    <source>
        <dbReference type="EMBL" id="JAQ09587.1"/>
    </source>
</evidence>
<organism evidence="1">
    <name type="scientific">Lygus hesperus</name>
    <name type="common">Western plant bug</name>
    <dbReference type="NCBI Taxonomy" id="30085"/>
    <lineage>
        <taxon>Eukaryota</taxon>
        <taxon>Metazoa</taxon>
        <taxon>Ecdysozoa</taxon>
        <taxon>Arthropoda</taxon>
        <taxon>Hexapoda</taxon>
        <taxon>Insecta</taxon>
        <taxon>Pterygota</taxon>
        <taxon>Neoptera</taxon>
        <taxon>Paraneoptera</taxon>
        <taxon>Hemiptera</taxon>
        <taxon>Heteroptera</taxon>
        <taxon>Panheteroptera</taxon>
        <taxon>Cimicomorpha</taxon>
        <taxon>Miridae</taxon>
        <taxon>Mirini</taxon>
        <taxon>Lygus</taxon>
    </lineage>
</organism>
<dbReference type="EMBL" id="GDHC01009042">
    <property type="protein sequence ID" value="JAQ09587.1"/>
    <property type="molecule type" value="Transcribed_RNA"/>
</dbReference>
<reference evidence="1" key="1">
    <citation type="journal article" date="2016" name="Gigascience">
        <title>De novo construction of an expanded transcriptome assembly for the western tarnished plant bug, Lygus hesperus.</title>
        <authorList>
            <person name="Tassone E.E."/>
            <person name="Geib S.M."/>
            <person name="Hall B."/>
            <person name="Fabrick J.A."/>
            <person name="Brent C.S."/>
            <person name="Hull J.J."/>
        </authorList>
    </citation>
    <scope>NUCLEOTIDE SEQUENCE</scope>
</reference>
<proteinExistence type="predicted"/>
<protein>
    <submittedName>
        <fullName evidence="1">Uncharacterized protein</fullName>
    </submittedName>
</protein>
<name>A0A146LSF9_LYGHE</name>